<dbReference type="GO" id="GO:0005509">
    <property type="term" value="F:calcium ion binding"/>
    <property type="evidence" value="ECO:0007669"/>
    <property type="project" value="InterPro"/>
</dbReference>
<feature type="domain" description="EF-hand" evidence="3">
    <location>
        <begin position="59"/>
        <end position="94"/>
    </location>
</feature>
<evidence type="ECO:0000256" key="2">
    <source>
        <dbReference type="SAM" id="MobiDB-lite"/>
    </source>
</evidence>
<evidence type="ECO:0000313" key="4">
    <source>
        <dbReference type="EMBL" id="CAD8687189.1"/>
    </source>
</evidence>
<dbReference type="PROSITE" id="PS00018">
    <property type="entry name" value="EF_HAND_1"/>
    <property type="match status" value="1"/>
</dbReference>
<protein>
    <recommendedName>
        <fullName evidence="3">EF-hand domain-containing protein</fullName>
    </recommendedName>
</protein>
<dbReference type="Pfam" id="PF13499">
    <property type="entry name" value="EF-hand_7"/>
    <property type="match status" value="1"/>
</dbReference>
<dbReference type="EMBL" id="HBFA01036027">
    <property type="protein sequence ID" value="CAD8687189.1"/>
    <property type="molecule type" value="Transcribed_RNA"/>
</dbReference>
<proteinExistence type="predicted"/>
<feature type="region of interest" description="Disordered" evidence="2">
    <location>
        <begin position="1"/>
        <end position="20"/>
    </location>
</feature>
<dbReference type="SUPFAM" id="SSF47473">
    <property type="entry name" value="EF-hand"/>
    <property type="match status" value="1"/>
</dbReference>
<dbReference type="SMART" id="SM00054">
    <property type="entry name" value="EFh"/>
    <property type="match status" value="2"/>
</dbReference>
<dbReference type="AlphaFoldDB" id="A0A7S0RU34"/>
<dbReference type="PROSITE" id="PS50222">
    <property type="entry name" value="EF_HAND_2"/>
    <property type="match status" value="2"/>
</dbReference>
<feature type="domain" description="EF-hand" evidence="3">
    <location>
        <begin position="101"/>
        <end position="136"/>
    </location>
</feature>
<reference evidence="4" key="1">
    <citation type="submission" date="2021-01" db="EMBL/GenBank/DDBJ databases">
        <authorList>
            <person name="Corre E."/>
            <person name="Pelletier E."/>
            <person name="Niang G."/>
            <person name="Scheremetjew M."/>
            <person name="Finn R."/>
            <person name="Kale V."/>
            <person name="Holt S."/>
            <person name="Cochrane G."/>
            <person name="Meng A."/>
            <person name="Brown T."/>
            <person name="Cohen L."/>
        </authorList>
    </citation>
    <scope>NUCLEOTIDE SEQUENCE</scope>
    <source>
        <strain evidence="4">CCMP722</strain>
    </source>
</reference>
<dbReference type="InterPro" id="IPR018247">
    <property type="entry name" value="EF_Hand_1_Ca_BS"/>
</dbReference>
<keyword evidence="1" id="KW-0106">Calcium</keyword>
<name>A0A7S0RU34_9CHLO</name>
<dbReference type="CDD" id="cd00051">
    <property type="entry name" value="EFh"/>
    <property type="match status" value="1"/>
</dbReference>
<dbReference type="InterPro" id="IPR002048">
    <property type="entry name" value="EF_hand_dom"/>
</dbReference>
<dbReference type="Gene3D" id="1.10.238.10">
    <property type="entry name" value="EF-hand"/>
    <property type="match status" value="1"/>
</dbReference>
<organism evidence="4">
    <name type="scientific">Pyramimonas obovata</name>
    <dbReference type="NCBI Taxonomy" id="1411642"/>
    <lineage>
        <taxon>Eukaryota</taxon>
        <taxon>Viridiplantae</taxon>
        <taxon>Chlorophyta</taxon>
        <taxon>Pyramimonadophyceae</taxon>
        <taxon>Pyramimonadales</taxon>
        <taxon>Pyramimonadaceae</taxon>
        <taxon>Pyramimonas</taxon>
        <taxon>Pyramimonas incertae sedis</taxon>
    </lineage>
</organism>
<gene>
    <name evidence="4" type="ORF">POBO1169_LOCUS18052</name>
</gene>
<accession>A0A7S0RU34</accession>
<sequence>MARDVAKPKPEVHKAEAAEARKAIEKEKSKAKVLDAKAQAKAAEQAKAELKRFFEEQEALEEAAMAVFEKYDADVSGMVDQEELTKAMEDLGMLNDRSEADRTELVSRIFKEADDDKSGLLSYSEFTKVYNKLVAEKDMHESKAYAVPSIFGYTLSEEETLAVKKSKAVLDRSIFAGRKKECDSKDYFDSLGMRDKMFKLDWGRLDKKKSFVAFKLKHGLAEMDKESGKPKNTPLANHFKKTLRAEYDMLCNCFTYFAIESDEGSVGTLNYDEFVTFAQASGLRDKKDPDKAAAKGKFLFDFQQLFKDINEEEEGGSKKQKLENEVNEDDAFLRFEFLECVMQMSMLSPSKEGDLKQTLNGYLLFSRNNLLRVAPVAARDRNCFRKDRLYTLEVMETFKNYQKELRKLFLFACGTEYHELSQVEFFWLMQRLGMVDDHLKEPEGLHDKEIRLSFIWSQMMVTDEIKGMGTYTALSFIEFMELLGRLADIKDLVTKELLEEHKMSSTLDVIQKNEALMISKKPKPPVIPKLAESDLWSDVPKVNPLHVRLHMLFDFMFLMIAPSCGSVLLGTYNAADFHRAIDEECKELYGGLLWKA</sequence>
<evidence type="ECO:0000256" key="1">
    <source>
        <dbReference type="ARBA" id="ARBA00022837"/>
    </source>
</evidence>
<dbReference type="InterPro" id="IPR011992">
    <property type="entry name" value="EF-hand-dom_pair"/>
</dbReference>
<evidence type="ECO:0000259" key="3">
    <source>
        <dbReference type="PROSITE" id="PS50222"/>
    </source>
</evidence>